<proteinExistence type="predicted"/>
<reference evidence="1 2" key="1">
    <citation type="submission" date="2019-12" db="EMBL/GenBank/DDBJ databases">
        <title>Whole genome sequences of Lactococcus raffinolactis strains isolated from sewage.</title>
        <authorList>
            <person name="Ybazeta G."/>
            <person name="Ross M."/>
            <person name="Brabant-Kirwan D."/>
            <person name="Saleh M."/>
            <person name="Dillon J.A."/>
            <person name="Splinter K."/>
            <person name="Nokhbeh R."/>
        </authorList>
    </citation>
    <scope>NUCLEOTIDE SEQUENCE [LARGE SCALE GENOMIC DNA]</scope>
    <source>
        <strain evidence="1 2">Lr_19_14</strain>
    </source>
</reference>
<dbReference type="KEGG" id="lrn:CMV25_03310"/>
<sequence length="240" mass="26756">MTTIGILGSQFLSTPELPFHQFPVTYTRTAFIDALQSVGANVIMIPIDRDLDKLPDIIKLVDKVLLTGGEDVAPLFYGQDPHPLLSTINPERDRFEIAAIHEVIKQEKALLGVCRGHQLLNVALGGTLHQDVSLYHNPETATLKHLQAPTKSQFTSHFIEVDPTSSLSFLPETYHVNSYHHQMIDRLADDLTTIAKASDGVIEAVESKAKRLLGVQWHPEGTWDTIPNERAIFDFFVNSL</sequence>
<organism evidence="1 2">
    <name type="scientific">Pseudolactococcus raffinolactis</name>
    <dbReference type="NCBI Taxonomy" id="1366"/>
    <lineage>
        <taxon>Bacteria</taxon>
        <taxon>Bacillati</taxon>
        <taxon>Bacillota</taxon>
        <taxon>Bacilli</taxon>
        <taxon>Lactobacillales</taxon>
        <taxon>Streptococcaceae</taxon>
        <taxon>Pseudolactococcus</taxon>
    </lineage>
</organism>
<evidence type="ECO:0000313" key="2">
    <source>
        <dbReference type="Proteomes" id="UP000501558"/>
    </source>
</evidence>
<dbReference type="Proteomes" id="UP000501558">
    <property type="component" value="Chromosome"/>
</dbReference>
<dbReference type="Pfam" id="PF07722">
    <property type="entry name" value="Peptidase_C26"/>
    <property type="match status" value="1"/>
</dbReference>
<dbReference type="InterPro" id="IPR029062">
    <property type="entry name" value="Class_I_gatase-like"/>
</dbReference>
<dbReference type="PANTHER" id="PTHR43235">
    <property type="entry name" value="GLUTAMINE AMIDOTRANSFERASE PB2B2.05-RELATED"/>
    <property type="match status" value="1"/>
</dbReference>
<dbReference type="CDD" id="cd01745">
    <property type="entry name" value="GATase1_2"/>
    <property type="match status" value="1"/>
</dbReference>
<dbReference type="GO" id="GO:0033969">
    <property type="term" value="F:gamma-glutamyl-gamma-aminobutyrate hydrolase activity"/>
    <property type="evidence" value="ECO:0007669"/>
    <property type="project" value="TreeGrafter"/>
</dbReference>
<dbReference type="EMBL" id="CP047628">
    <property type="protein sequence ID" value="QIW59127.1"/>
    <property type="molecule type" value="Genomic_DNA"/>
</dbReference>
<dbReference type="AlphaFoldDB" id="A0A290PXZ7"/>
<dbReference type="InterPro" id="IPR044668">
    <property type="entry name" value="PuuD-like"/>
</dbReference>
<dbReference type="InterPro" id="IPR011697">
    <property type="entry name" value="Peptidase_C26"/>
</dbReference>
<dbReference type="PANTHER" id="PTHR43235:SF1">
    <property type="entry name" value="GLUTAMINE AMIDOTRANSFERASE PB2B2.05-RELATED"/>
    <property type="match status" value="1"/>
</dbReference>
<dbReference type="GO" id="GO:0006598">
    <property type="term" value="P:polyamine catabolic process"/>
    <property type="evidence" value="ECO:0007669"/>
    <property type="project" value="TreeGrafter"/>
</dbReference>
<evidence type="ECO:0000313" key="1">
    <source>
        <dbReference type="EMBL" id="QIW59127.1"/>
    </source>
</evidence>
<dbReference type="SUPFAM" id="SSF52317">
    <property type="entry name" value="Class I glutamine amidotransferase-like"/>
    <property type="match status" value="1"/>
</dbReference>
<gene>
    <name evidence="1" type="ORF">GU334_09485</name>
</gene>
<name>A0A290PXZ7_9LACT</name>
<dbReference type="Gene3D" id="3.40.50.880">
    <property type="match status" value="1"/>
</dbReference>
<protein>
    <submittedName>
        <fullName evidence="1">Gamma-glutamyl-gamma-aminobutyrate hydrolase family protein</fullName>
    </submittedName>
</protein>
<keyword evidence="2" id="KW-1185">Reference proteome</keyword>
<accession>A0A290PXZ7</accession>
<keyword evidence="1" id="KW-0378">Hydrolase</keyword>
<dbReference type="PROSITE" id="PS51273">
    <property type="entry name" value="GATASE_TYPE_1"/>
    <property type="match status" value="1"/>
</dbReference>
<dbReference type="GO" id="GO:0005829">
    <property type="term" value="C:cytosol"/>
    <property type="evidence" value="ECO:0007669"/>
    <property type="project" value="TreeGrafter"/>
</dbReference>
<dbReference type="RefSeq" id="WP_096039566.1">
    <property type="nucleotide sequence ID" value="NZ_CP023392.1"/>
</dbReference>